<evidence type="ECO:0000313" key="1">
    <source>
        <dbReference type="EMBL" id="ADN57305.1"/>
    </source>
</evidence>
<organism evidence="1">
    <name type="scientific">Burkholderia sp. (strain CCGE1003)</name>
    <dbReference type="NCBI Taxonomy" id="640512"/>
    <lineage>
        <taxon>Bacteria</taxon>
        <taxon>Pseudomonadati</taxon>
        <taxon>Pseudomonadota</taxon>
        <taxon>Betaproteobacteria</taxon>
        <taxon>Burkholderiales</taxon>
        <taxon>Burkholderiaceae</taxon>
        <taxon>Burkholderia</taxon>
    </lineage>
</organism>
<dbReference type="eggNOG" id="ENOG502Z7TD">
    <property type="taxonomic scope" value="Bacteria"/>
</dbReference>
<dbReference type="EMBL" id="CP002217">
    <property type="protein sequence ID" value="ADN57305.1"/>
    <property type="molecule type" value="Genomic_DNA"/>
</dbReference>
<dbReference type="InterPro" id="IPR021519">
    <property type="entry name" value="DUF3182"/>
</dbReference>
<protein>
    <recommendedName>
        <fullName evidence="2">Biotin carboxylase</fullName>
    </recommendedName>
</protein>
<dbReference type="Pfam" id="PF11379">
    <property type="entry name" value="DUF3182"/>
    <property type="match status" value="1"/>
</dbReference>
<gene>
    <name evidence="1" type="ordered locus">BC1003_1330</name>
</gene>
<proteinExistence type="predicted"/>
<dbReference type="AlphaFoldDB" id="E1T5D9"/>
<accession>E1T5D9</accession>
<dbReference type="SUPFAM" id="SSF56059">
    <property type="entry name" value="Glutathione synthetase ATP-binding domain-like"/>
    <property type="match status" value="1"/>
</dbReference>
<evidence type="ECO:0008006" key="2">
    <source>
        <dbReference type="Google" id="ProtNLM"/>
    </source>
</evidence>
<dbReference type="HOGENOM" id="CLU_749799_0_0_4"/>
<dbReference type="KEGG" id="bgf:BC1003_1330"/>
<sequence length="385" mass="41169">MDPSLAPDVSAAPGLPVVILYRQRSEAHRAGHEGETLRELARQIAELKGTQVAGEFRDGQAYPANRYLIPDDTLTLAQAHKLGVRSVHDLYGGVVPFPFVATKLIAHSLPGGASAAPPGWSHALGARSASLVLPGYAAFSRDDARSAARALWDGGRVRVKRPYGIGGAGQALIENEDELEAQLDALGDEALQRDGISIERHLEALDTFSVGQVALDDLVVSYYGVQHLTRNNHGHDVYGGSDLVVVRGGFDVLERLELTADLRECIAKARAFDAAVQIDYAGFFASRRNYDVACGVDAAGVRHCGVLEQSWRVGGATGAETGALRTFRANPDAGVVRASTREVYGENVHVPEGACLVYRGIDSQAGPITKFYTLDPDTLQRSSDS</sequence>
<dbReference type="OrthoDB" id="8648979at2"/>
<name>E1T5D9_BURSG</name>
<reference evidence="1" key="1">
    <citation type="submission" date="2010-09" db="EMBL/GenBank/DDBJ databases">
        <title>Complete sequence of chromosome1 of Burkholderia sp. CCGE1003.</title>
        <authorList>
            <consortium name="US DOE Joint Genome Institute"/>
            <person name="Lucas S."/>
            <person name="Copeland A."/>
            <person name="Lapidus A."/>
            <person name="Cheng J.-F."/>
            <person name="Bruce D."/>
            <person name="Goodwin L."/>
            <person name="Pitluck S."/>
            <person name="Daligault H."/>
            <person name="Davenport K."/>
            <person name="Detter J.C."/>
            <person name="Han C."/>
            <person name="Tapia R."/>
            <person name="Land M."/>
            <person name="Hauser L."/>
            <person name="Jeffries C."/>
            <person name="Kyrpides N."/>
            <person name="Ivanova N."/>
            <person name="Ovchinnikova G."/>
            <person name="Martinez-Romero E."/>
            <person name="Rogel M.A."/>
            <person name="Auchtung J."/>
            <person name="Tiedje J.M."/>
            <person name="Woyke T."/>
        </authorList>
    </citation>
    <scope>NUCLEOTIDE SEQUENCE</scope>
    <source>
        <strain evidence="1">CCGE1003</strain>
    </source>
</reference>